<evidence type="ECO:0000313" key="11">
    <source>
        <dbReference type="EMBL" id="GAK97385.1"/>
    </source>
</evidence>
<dbReference type="Pfam" id="PF01694">
    <property type="entry name" value="Rhomboid"/>
    <property type="match status" value="1"/>
</dbReference>
<dbReference type="InterPro" id="IPR050925">
    <property type="entry name" value="Rhomboid_protease_S54"/>
</dbReference>
<keyword evidence="12" id="KW-1185">Reference proteome</keyword>
<evidence type="ECO:0000256" key="8">
    <source>
        <dbReference type="SAM" id="Phobius"/>
    </source>
</evidence>
<dbReference type="InterPro" id="IPR022764">
    <property type="entry name" value="Peptidase_S54_rhomboid_dom"/>
</dbReference>
<evidence type="ECO:0000256" key="1">
    <source>
        <dbReference type="ARBA" id="ARBA00004141"/>
    </source>
</evidence>
<dbReference type="STRING" id="319236.BST91_02140"/>
<feature type="domain" description="DUF6576" evidence="10">
    <location>
        <begin position="246"/>
        <end position="283"/>
    </location>
</feature>
<feature type="region of interest" description="Disordered" evidence="7">
    <location>
        <begin position="226"/>
        <end position="252"/>
    </location>
</feature>
<evidence type="ECO:0000256" key="6">
    <source>
        <dbReference type="ARBA" id="ARBA00023136"/>
    </source>
</evidence>
<evidence type="ECO:0000259" key="9">
    <source>
        <dbReference type="Pfam" id="PF01694"/>
    </source>
</evidence>
<evidence type="ECO:0000256" key="2">
    <source>
        <dbReference type="ARBA" id="ARBA00009045"/>
    </source>
</evidence>
<dbReference type="Gene3D" id="1.20.1540.10">
    <property type="entry name" value="Rhomboid-like"/>
    <property type="match status" value="1"/>
</dbReference>
<keyword evidence="6 8" id="KW-0472">Membrane</keyword>
<feature type="domain" description="Peptidase S54 rhomboid" evidence="9">
    <location>
        <begin position="57"/>
        <end position="199"/>
    </location>
</feature>
<dbReference type="InterPro" id="IPR046483">
    <property type="entry name" value="DUF6576"/>
</dbReference>
<dbReference type="PANTHER" id="PTHR43731:SF14">
    <property type="entry name" value="PRESENILIN-ASSOCIATED RHOMBOID-LIKE PROTEIN, MITOCHONDRIAL"/>
    <property type="match status" value="1"/>
</dbReference>
<comment type="similarity">
    <text evidence="2">Belongs to the peptidase S54 family.</text>
</comment>
<feature type="transmembrane region" description="Helical" evidence="8">
    <location>
        <begin position="128"/>
        <end position="147"/>
    </location>
</feature>
<dbReference type="GO" id="GO:0016020">
    <property type="term" value="C:membrane"/>
    <property type="evidence" value="ECO:0007669"/>
    <property type="project" value="UniProtKB-SubCell"/>
</dbReference>
<evidence type="ECO:0000313" key="12">
    <source>
        <dbReference type="Proteomes" id="UP000029221"/>
    </source>
</evidence>
<evidence type="ECO:0000256" key="3">
    <source>
        <dbReference type="ARBA" id="ARBA00022692"/>
    </source>
</evidence>
<feature type="transmembrane region" description="Helical" evidence="8">
    <location>
        <begin position="62"/>
        <end position="85"/>
    </location>
</feature>
<feature type="transmembrane region" description="Helical" evidence="8">
    <location>
        <begin position="20"/>
        <end position="42"/>
    </location>
</feature>
<evidence type="ECO:0000259" key="10">
    <source>
        <dbReference type="Pfam" id="PF20216"/>
    </source>
</evidence>
<sequence length="284" mass="31525">MDFINDFKRRYSGFDTSGKLIVVLLISSLSIWLIGKISVPAYNYLVYPSGWKQPLFQPWSAITYAFIHSSILHFVGNAIGLYYGGRYFLNLFKSRHFIALFILGVLAGALSFTLGTSIAPYFFNKGGIVGASAGVYAILFFIFHYFAEQDIRVLSFTFKLKYIGYALLAIELIGVTSGYNRGGSLAHLAGAAVGLYASAKAKQGNMIMEPIAVVIDTIKGWFDRSSSKPNSSKMKTVYRSKNKVKNSQKPNQSEIDAILDKIKESGYDSLSKKEKDVLFRASQD</sequence>
<dbReference type="Proteomes" id="UP000029221">
    <property type="component" value="Unassembled WGS sequence"/>
</dbReference>
<keyword evidence="3 8" id="KW-0812">Transmembrane</keyword>
<dbReference type="InterPro" id="IPR035952">
    <property type="entry name" value="Rhomboid-like_sf"/>
</dbReference>
<evidence type="ECO:0000256" key="7">
    <source>
        <dbReference type="SAM" id="MobiDB-lite"/>
    </source>
</evidence>
<comment type="caution">
    <text evidence="11">The sequence shown here is derived from an EMBL/GenBank/DDBJ whole genome shotgun (WGS) entry which is preliminary data.</text>
</comment>
<feature type="transmembrane region" description="Helical" evidence="8">
    <location>
        <begin position="97"/>
        <end position="122"/>
    </location>
</feature>
<evidence type="ECO:0000256" key="4">
    <source>
        <dbReference type="ARBA" id="ARBA00022801"/>
    </source>
</evidence>
<dbReference type="GO" id="GO:0004252">
    <property type="term" value="F:serine-type endopeptidase activity"/>
    <property type="evidence" value="ECO:0007669"/>
    <property type="project" value="InterPro"/>
</dbReference>
<gene>
    <name evidence="11" type="ORF">JCM19294_1431</name>
</gene>
<protein>
    <submittedName>
        <fullName evidence="11">Rhomboid family protein</fullName>
    </submittedName>
</protein>
<reference evidence="11" key="1">
    <citation type="journal article" date="2014" name="Genome Announc.">
        <title>Draft Genome Sequences of Marine Flavobacterium Nonlabens Strains NR17, NR24, NR27, NR32, NR33, and Ara13.</title>
        <authorList>
            <person name="Nakanishi M."/>
            <person name="Meirelles P."/>
            <person name="Suzuki R."/>
            <person name="Takatani N."/>
            <person name="Mino S."/>
            <person name="Suda W."/>
            <person name="Oshima K."/>
            <person name="Hattori M."/>
            <person name="Ohkuma M."/>
            <person name="Hosokawa M."/>
            <person name="Miyashita K."/>
            <person name="Thompson F.L."/>
            <person name="Niwa A."/>
            <person name="Sawabe T."/>
            <person name="Sawabe T."/>
        </authorList>
    </citation>
    <scope>NUCLEOTIDE SEQUENCE [LARGE SCALE GENOMIC DNA]</scope>
    <source>
        <strain evidence="11">JCM 19294</strain>
    </source>
</reference>
<name>A0A090Q2Y8_9FLAO</name>
<dbReference type="Pfam" id="PF20216">
    <property type="entry name" value="DUF6576"/>
    <property type="match status" value="1"/>
</dbReference>
<comment type="subcellular location">
    <subcellularLocation>
        <location evidence="1">Membrane</location>
        <topology evidence="1">Multi-pass membrane protein</topology>
    </subcellularLocation>
</comment>
<dbReference type="EMBL" id="BBML01000005">
    <property type="protein sequence ID" value="GAK97385.1"/>
    <property type="molecule type" value="Genomic_DNA"/>
</dbReference>
<organism evidence="11 12">
    <name type="scientific">Nonlabens tegetincola</name>
    <dbReference type="NCBI Taxonomy" id="323273"/>
    <lineage>
        <taxon>Bacteria</taxon>
        <taxon>Pseudomonadati</taxon>
        <taxon>Bacteroidota</taxon>
        <taxon>Flavobacteriia</taxon>
        <taxon>Flavobacteriales</taxon>
        <taxon>Flavobacteriaceae</taxon>
        <taxon>Nonlabens</taxon>
    </lineage>
</organism>
<dbReference type="RefSeq" id="WP_042278993.1">
    <property type="nucleotide sequence ID" value="NZ_BBML01000005.1"/>
</dbReference>
<keyword evidence="5 8" id="KW-1133">Transmembrane helix</keyword>
<feature type="compositionally biased region" description="Basic residues" evidence="7">
    <location>
        <begin position="236"/>
        <end position="246"/>
    </location>
</feature>
<dbReference type="eggNOG" id="COG0705">
    <property type="taxonomic scope" value="Bacteria"/>
</dbReference>
<dbReference type="PANTHER" id="PTHR43731">
    <property type="entry name" value="RHOMBOID PROTEASE"/>
    <property type="match status" value="1"/>
</dbReference>
<proteinExistence type="inferred from homology"/>
<dbReference type="SUPFAM" id="SSF144091">
    <property type="entry name" value="Rhomboid-like"/>
    <property type="match status" value="1"/>
</dbReference>
<keyword evidence="4" id="KW-0378">Hydrolase</keyword>
<evidence type="ECO:0000256" key="5">
    <source>
        <dbReference type="ARBA" id="ARBA00022989"/>
    </source>
</evidence>
<dbReference type="AlphaFoldDB" id="A0A090Q2Y8"/>
<feature type="transmembrane region" description="Helical" evidence="8">
    <location>
        <begin position="159"/>
        <end position="176"/>
    </location>
</feature>
<accession>A0A090Q2Y8</accession>